<feature type="domain" description="SH3b" evidence="5">
    <location>
        <begin position="61"/>
        <end position="127"/>
    </location>
</feature>
<evidence type="ECO:0000256" key="3">
    <source>
        <dbReference type="ARBA" id="ARBA00022801"/>
    </source>
</evidence>
<dbReference type="GO" id="GO:0006508">
    <property type="term" value="P:proteolysis"/>
    <property type="evidence" value="ECO:0007669"/>
    <property type="project" value="UniProtKB-KW"/>
</dbReference>
<dbReference type="Gene3D" id="2.30.30.40">
    <property type="entry name" value="SH3 Domains"/>
    <property type="match status" value="1"/>
</dbReference>
<sequence length="257" mass="27378">MKKKNLFTAITAGTLALTISFTGLTNGQQNTASAESQTTSNNEVHKSTAITMVASSKATKISGKYKTTAALNMRTSAKTTSKVLLTAKKGAVVKASYKKKVNGTTWYKVSYNGKTGWMSSAYLKKYKKVSKVSNSATGSDIINAGRKYLGVPYVWGGTSPSGFDCSGFTQYAYKQAGQGSIPRNSRAQRAAAAYTSNPQVGDLIFFSANPGGDYITHVGLYAGNGQVLHAAGNKVQYQSIANGSYWGPRIISYGTFR</sequence>
<dbReference type="GO" id="GO:0008234">
    <property type="term" value="F:cysteine-type peptidase activity"/>
    <property type="evidence" value="ECO:0007669"/>
    <property type="project" value="UniProtKB-KW"/>
</dbReference>
<comment type="similarity">
    <text evidence="1">Belongs to the peptidase C40 family.</text>
</comment>
<evidence type="ECO:0000259" key="5">
    <source>
        <dbReference type="PROSITE" id="PS51781"/>
    </source>
</evidence>
<dbReference type="PROSITE" id="PS51935">
    <property type="entry name" value="NLPC_P60"/>
    <property type="match status" value="1"/>
</dbReference>
<dbReference type="OrthoDB" id="9813368at2"/>
<comment type="caution">
    <text evidence="7">The sequence shown here is derived from an EMBL/GenBank/DDBJ whole genome shotgun (WGS) entry which is preliminary data.</text>
</comment>
<dbReference type="STRING" id="263475.AMD00_11625"/>
<dbReference type="Pfam" id="PF00877">
    <property type="entry name" value="NLPC_P60"/>
    <property type="match status" value="1"/>
</dbReference>
<organism evidence="7 8">
    <name type="scientific">Viridibacillus arvi</name>
    <dbReference type="NCBI Taxonomy" id="263475"/>
    <lineage>
        <taxon>Bacteria</taxon>
        <taxon>Bacillati</taxon>
        <taxon>Bacillota</taxon>
        <taxon>Bacilli</taxon>
        <taxon>Bacillales</taxon>
        <taxon>Caryophanaceae</taxon>
        <taxon>Viridibacillus</taxon>
    </lineage>
</organism>
<keyword evidence="3" id="KW-0378">Hydrolase</keyword>
<evidence type="ECO:0000313" key="8">
    <source>
        <dbReference type="Proteomes" id="UP000036867"/>
    </source>
</evidence>
<dbReference type="Gene3D" id="3.90.1720.10">
    <property type="entry name" value="endopeptidase domain like (from Nostoc punctiforme)"/>
    <property type="match status" value="1"/>
</dbReference>
<dbReference type="RefSeq" id="WP_053417236.1">
    <property type="nucleotide sequence ID" value="NZ_LILB01000005.1"/>
</dbReference>
<keyword evidence="8" id="KW-1185">Reference proteome</keyword>
<dbReference type="InterPro" id="IPR003646">
    <property type="entry name" value="SH3-like_bac-type"/>
</dbReference>
<dbReference type="InterPro" id="IPR000064">
    <property type="entry name" value="NLP_P60_dom"/>
</dbReference>
<evidence type="ECO:0000256" key="1">
    <source>
        <dbReference type="ARBA" id="ARBA00007074"/>
    </source>
</evidence>
<proteinExistence type="inferred from homology"/>
<dbReference type="InterPro" id="IPR038765">
    <property type="entry name" value="Papain-like_cys_pep_sf"/>
</dbReference>
<evidence type="ECO:0000256" key="2">
    <source>
        <dbReference type="ARBA" id="ARBA00022670"/>
    </source>
</evidence>
<dbReference type="Proteomes" id="UP000036867">
    <property type="component" value="Unassembled WGS sequence"/>
</dbReference>
<dbReference type="InterPro" id="IPR051202">
    <property type="entry name" value="Peptidase_C40"/>
</dbReference>
<gene>
    <name evidence="7" type="ORF">AMD00_11625</name>
</gene>
<feature type="domain" description="NlpC/P60" evidence="6">
    <location>
        <begin position="135"/>
        <end position="257"/>
    </location>
</feature>
<dbReference type="SUPFAM" id="SSF54001">
    <property type="entry name" value="Cysteine proteinases"/>
    <property type="match status" value="1"/>
</dbReference>
<protein>
    <submittedName>
        <fullName evidence="7">Uncharacterized protein</fullName>
    </submittedName>
</protein>
<reference evidence="8" key="1">
    <citation type="submission" date="2015-08" db="EMBL/GenBank/DDBJ databases">
        <title>Fjat-10028 dsm 16317.</title>
        <authorList>
            <person name="Liu B."/>
            <person name="Wang J."/>
            <person name="Zhu Y."/>
            <person name="Liu G."/>
            <person name="Chen Q."/>
            <person name="Chen Z."/>
            <person name="Lan J."/>
            <person name="Che J."/>
            <person name="Ge C."/>
            <person name="Shi H."/>
            <person name="Pan Z."/>
            <person name="Liu X."/>
        </authorList>
    </citation>
    <scope>NUCLEOTIDE SEQUENCE [LARGE SCALE GENOMIC DNA]</scope>
    <source>
        <strain evidence="8">DSM 16317</strain>
    </source>
</reference>
<dbReference type="PANTHER" id="PTHR47053:SF1">
    <property type="entry name" value="MUREIN DD-ENDOPEPTIDASE MEPH-RELATED"/>
    <property type="match status" value="1"/>
</dbReference>
<dbReference type="PANTHER" id="PTHR47053">
    <property type="entry name" value="MUREIN DD-ENDOPEPTIDASE MEPH-RELATED"/>
    <property type="match status" value="1"/>
</dbReference>
<evidence type="ECO:0000259" key="6">
    <source>
        <dbReference type="PROSITE" id="PS51935"/>
    </source>
</evidence>
<evidence type="ECO:0000256" key="4">
    <source>
        <dbReference type="ARBA" id="ARBA00022807"/>
    </source>
</evidence>
<dbReference type="EMBL" id="LILB01000005">
    <property type="protein sequence ID" value="KOO49042.1"/>
    <property type="molecule type" value="Genomic_DNA"/>
</dbReference>
<dbReference type="Pfam" id="PF08239">
    <property type="entry name" value="SH3_3"/>
    <property type="match status" value="1"/>
</dbReference>
<dbReference type="AlphaFoldDB" id="A0A0M0LDR6"/>
<accession>A0A0M0LDR6</accession>
<name>A0A0M0LDR6_9BACL</name>
<dbReference type="GeneID" id="301136745"/>
<keyword evidence="4" id="KW-0788">Thiol protease</keyword>
<keyword evidence="2" id="KW-0645">Protease</keyword>
<evidence type="ECO:0000313" key="7">
    <source>
        <dbReference type="EMBL" id="KOO49042.1"/>
    </source>
</evidence>
<dbReference type="PROSITE" id="PS51781">
    <property type="entry name" value="SH3B"/>
    <property type="match status" value="1"/>
</dbReference>
<dbReference type="SMART" id="SM00287">
    <property type="entry name" value="SH3b"/>
    <property type="match status" value="1"/>
</dbReference>